<dbReference type="GO" id="GO:0005829">
    <property type="term" value="C:cytosol"/>
    <property type="evidence" value="ECO:0007669"/>
    <property type="project" value="TreeGrafter"/>
</dbReference>
<dbReference type="CDD" id="cd06456">
    <property type="entry name" value="M3A_DCP"/>
    <property type="match status" value="1"/>
</dbReference>
<keyword evidence="8" id="KW-0732">Signal</keyword>
<dbReference type="RefSeq" id="WP_130598426.1">
    <property type="nucleotide sequence ID" value="NZ_CP036200.1"/>
</dbReference>
<keyword evidence="11" id="KW-1185">Reference proteome</keyword>
<evidence type="ECO:0000313" key="10">
    <source>
        <dbReference type="EMBL" id="QBF82368.1"/>
    </source>
</evidence>
<proteinExistence type="inferred from homology"/>
<dbReference type="FunFam" id="3.40.390.10:FF:000009">
    <property type="entry name" value="Oligopeptidase A"/>
    <property type="match status" value="1"/>
</dbReference>
<dbReference type="PANTHER" id="PTHR43660:SF1">
    <property type="entry name" value="DIPEPTIDYL CARBOXYPEPTIDASE"/>
    <property type="match status" value="1"/>
</dbReference>
<dbReference type="Gene3D" id="1.10.1370.10">
    <property type="entry name" value="Neurolysin, domain 3"/>
    <property type="match status" value="1"/>
</dbReference>
<dbReference type="EMBL" id="CP036200">
    <property type="protein sequence ID" value="QBF82368.1"/>
    <property type="molecule type" value="Genomic_DNA"/>
</dbReference>
<evidence type="ECO:0000259" key="9">
    <source>
        <dbReference type="Pfam" id="PF01432"/>
    </source>
</evidence>
<evidence type="ECO:0000256" key="2">
    <source>
        <dbReference type="ARBA" id="ARBA00022670"/>
    </source>
</evidence>
<keyword evidence="4 7" id="KW-0378">Hydrolase</keyword>
<feature type="domain" description="Peptidase M3A/M3B catalytic" evidence="9">
    <location>
        <begin position="266"/>
        <end position="712"/>
    </location>
</feature>
<evidence type="ECO:0000256" key="1">
    <source>
        <dbReference type="ARBA" id="ARBA00006040"/>
    </source>
</evidence>
<name>A0A411PFV3_9GAMM</name>
<protein>
    <submittedName>
        <fullName evidence="10">M3 family peptidase</fullName>
    </submittedName>
</protein>
<keyword evidence="6 7" id="KW-0482">Metalloprotease</keyword>
<dbReference type="InterPro" id="IPR045090">
    <property type="entry name" value="Pept_M3A_M3B"/>
</dbReference>
<evidence type="ECO:0000256" key="3">
    <source>
        <dbReference type="ARBA" id="ARBA00022723"/>
    </source>
</evidence>
<evidence type="ECO:0000256" key="4">
    <source>
        <dbReference type="ARBA" id="ARBA00022801"/>
    </source>
</evidence>
<keyword evidence="2 7" id="KW-0645">Protease</keyword>
<comment type="similarity">
    <text evidence="1 7">Belongs to the peptidase M3 family.</text>
</comment>
<dbReference type="Proteomes" id="UP000291106">
    <property type="component" value="Chromosome"/>
</dbReference>
<evidence type="ECO:0000256" key="7">
    <source>
        <dbReference type="RuleBase" id="RU003435"/>
    </source>
</evidence>
<dbReference type="Pfam" id="PF01432">
    <property type="entry name" value="Peptidase_M3"/>
    <property type="match status" value="1"/>
</dbReference>
<gene>
    <name evidence="10" type="ORF">EXU30_06405</name>
</gene>
<evidence type="ECO:0000256" key="8">
    <source>
        <dbReference type="SAM" id="SignalP"/>
    </source>
</evidence>
<dbReference type="InterPro" id="IPR034005">
    <property type="entry name" value="M3A_DCP"/>
</dbReference>
<organism evidence="10 11">
    <name type="scientific">Shewanella maritima</name>
    <dbReference type="NCBI Taxonomy" id="2520507"/>
    <lineage>
        <taxon>Bacteria</taxon>
        <taxon>Pseudomonadati</taxon>
        <taxon>Pseudomonadota</taxon>
        <taxon>Gammaproteobacteria</taxon>
        <taxon>Alteromonadales</taxon>
        <taxon>Shewanellaceae</taxon>
        <taxon>Shewanella</taxon>
    </lineage>
</organism>
<dbReference type="KEGG" id="smai:EXU30_06405"/>
<sequence>MRKSLIAVAITSTLLMTACQQMNTSAPQQAVSATEQQVVANPFFVKSELQYQAPDFTQIKDEHFMPAFELGMQQHLKEIDAIANNPAPATFENTFVAMERSGELLTRVSRVFFNLVGTDSNAERRQIQKTMAPKLAGHSDNINLNPKLFERVETLYNKRDQLGLDSEQLRLAETTYKNFIRAGAKLSDAEKKTIRALNAEHSTLTTQFGQNLLQETKNIQVIVDDVAELAGLSDSQIRSAAASAKAAGHDGKYAINITNTTRQPILASLDNRELRERVWKASANRAQSGKTDNGKIVARLATLRAEKAQLLGYDNWASFGLETSMAKTPQAVYDMLGSMVPAVVEKTKVEAADIQAMIKAKGGNFELQPWDWAYYADLVRQDKYNLDEAEVKQYFEFDRVLNDGVFYTMGKLFNISFKLRPDLPVYHEDVKAYEVFDANGDSLAIFYADYFARDGKRGGAWMSSFVGQSKLLEQKPVVVNVMNIPKGPEGEKTLVSYDNVTTIFHELGHGLHGIFSDVKYPSLAGTAVSRDFVEFPSTFQEDWAAHPQVIANYAKHYKTGEPIPKELLDKVIASRSFNQGFDTLEYMAAALLDMEWHTVSASDKIGDINEFEHAALKKHGVDIAAVPPRYKSAFFSHSMGGGYSAGYYAYMWSEILAADAYAYVQANGGLTIENGNNFRKNILAVGNSKNLMDAYKAFRGQEPTTDALLIRRGLK</sequence>
<dbReference type="GO" id="GO:0006508">
    <property type="term" value="P:proteolysis"/>
    <property type="evidence" value="ECO:0007669"/>
    <property type="project" value="UniProtKB-KW"/>
</dbReference>
<accession>A0A411PFV3</accession>
<dbReference type="SUPFAM" id="SSF55486">
    <property type="entry name" value="Metalloproteases ('zincins'), catalytic domain"/>
    <property type="match status" value="1"/>
</dbReference>
<dbReference type="AlphaFoldDB" id="A0A411PFV3"/>
<dbReference type="OrthoDB" id="9773538at2"/>
<keyword evidence="5 7" id="KW-0862">Zinc</keyword>
<dbReference type="PROSITE" id="PS51257">
    <property type="entry name" value="PROKAR_LIPOPROTEIN"/>
    <property type="match status" value="1"/>
</dbReference>
<feature type="chain" id="PRO_5019020577" evidence="8">
    <location>
        <begin position="19"/>
        <end position="715"/>
    </location>
</feature>
<dbReference type="InterPro" id="IPR024079">
    <property type="entry name" value="MetalloPept_cat_dom_sf"/>
</dbReference>
<dbReference type="PANTHER" id="PTHR43660">
    <property type="entry name" value="DIPEPTIDYL CARBOXYPEPTIDASE"/>
    <property type="match status" value="1"/>
</dbReference>
<comment type="cofactor">
    <cofactor evidence="7">
        <name>Zn(2+)</name>
        <dbReference type="ChEBI" id="CHEBI:29105"/>
    </cofactor>
    <text evidence="7">Binds 1 zinc ion.</text>
</comment>
<dbReference type="Gene3D" id="3.40.390.10">
    <property type="entry name" value="Collagenase (Catalytic Domain)"/>
    <property type="match status" value="1"/>
</dbReference>
<dbReference type="GO" id="GO:0046872">
    <property type="term" value="F:metal ion binding"/>
    <property type="evidence" value="ECO:0007669"/>
    <property type="project" value="UniProtKB-UniRule"/>
</dbReference>
<evidence type="ECO:0000256" key="6">
    <source>
        <dbReference type="ARBA" id="ARBA00023049"/>
    </source>
</evidence>
<dbReference type="InterPro" id="IPR001567">
    <property type="entry name" value="Pept_M3A_M3B_dom"/>
</dbReference>
<evidence type="ECO:0000313" key="11">
    <source>
        <dbReference type="Proteomes" id="UP000291106"/>
    </source>
</evidence>
<dbReference type="GO" id="GO:0004180">
    <property type="term" value="F:carboxypeptidase activity"/>
    <property type="evidence" value="ECO:0007669"/>
    <property type="project" value="TreeGrafter"/>
</dbReference>
<dbReference type="InterPro" id="IPR024077">
    <property type="entry name" value="Neurolysin/TOP_dom2"/>
</dbReference>
<dbReference type="GO" id="GO:0004222">
    <property type="term" value="F:metalloendopeptidase activity"/>
    <property type="evidence" value="ECO:0007669"/>
    <property type="project" value="InterPro"/>
</dbReference>
<reference evidence="10 11" key="1">
    <citation type="submission" date="2019-02" db="EMBL/GenBank/DDBJ databases">
        <title>Shewanella sp. D4-2 isolated from Dokdo Island.</title>
        <authorList>
            <person name="Baek K."/>
        </authorList>
    </citation>
    <scope>NUCLEOTIDE SEQUENCE [LARGE SCALE GENOMIC DNA]</scope>
    <source>
        <strain evidence="10 11">D4-2</strain>
    </source>
</reference>
<evidence type="ECO:0000256" key="5">
    <source>
        <dbReference type="ARBA" id="ARBA00022833"/>
    </source>
</evidence>
<feature type="signal peptide" evidence="8">
    <location>
        <begin position="1"/>
        <end position="18"/>
    </location>
</feature>
<keyword evidence="3 7" id="KW-0479">Metal-binding</keyword>